<protein>
    <submittedName>
        <fullName evidence="2">tRNA_anti-like</fullName>
    </submittedName>
</protein>
<dbReference type="EMBL" id="UGUS01000001">
    <property type="protein sequence ID" value="SUD27038.1"/>
    <property type="molecule type" value="Genomic_DNA"/>
</dbReference>
<sequence length="169" mass="18467">MKFLFKWAFIIVGGLMVLGMITNALKSPEEKAADQAAREQHQLERQQADVAKRQAAIEAEKKAFAEMPTVTAQTLASAYQANTVAADARFKGQRFKVTGTVSDINTDFTGDPYLTLRGGVNQFMEPQFGFEKSESQQLAALRKGSKVTLVCTGRGDVAKTPMSKKCSLL</sequence>
<gene>
    <name evidence="1" type="ORF">NCTC10392_00013</name>
    <name evidence="2" type="ORF">NCTC10392_05608</name>
</gene>
<dbReference type="EMBL" id="UGUS01000002">
    <property type="protein sequence ID" value="SUD34575.1"/>
    <property type="molecule type" value="Genomic_DNA"/>
</dbReference>
<proteinExistence type="predicted"/>
<evidence type="ECO:0000313" key="2">
    <source>
        <dbReference type="EMBL" id="SUD34575.1"/>
    </source>
</evidence>
<name>A0A379ILN9_PSEFL</name>
<dbReference type="InterPro" id="IPR024422">
    <property type="entry name" value="Protein_unknown_function_OB"/>
</dbReference>
<dbReference type="AlphaFoldDB" id="A0A379ILN9"/>
<evidence type="ECO:0000313" key="1">
    <source>
        <dbReference type="EMBL" id="SUD27038.1"/>
    </source>
</evidence>
<organism evidence="2 3">
    <name type="scientific">Pseudomonas fluorescens</name>
    <dbReference type="NCBI Taxonomy" id="294"/>
    <lineage>
        <taxon>Bacteria</taxon>
        <taxon>Pseudomonadati</taxon>
        <taxon>Pseudomonadota</taxon>
        <taxon>Gammaproteobacteria</taxon>
        <taxon>Pseudomonadales</taxon>
        <taxon>Pseudomonadaceae</taxon>
        <taxon>Pseudomonas</taxon>
    </lineage>
</organism>
<evidence type="ECO:0000313" key="3">
    <source>
        <dbReference type="Proteomes" id="UP000255125"/>
    </source>
</evidence>
<dbReference type="Pfam" id="PF12869">
    <property type="entry name" value="tRNA_anti-like"/>
    <property type="match status" value="1"/>
</dbReference>
<dbReference type="RefSeq" id="WP_051903171.1">
    <property type="nucleotide sequence ID" value="NZ_CP008896.1"/>
</dbReference>
<dbReference type="OrthoDB" id="6896489at2"/>
<accession>A0A379ILN9</accession>
<dbReference type="Proteomes" id="UP000255125">
    <property type="component" value="Unassembled WGS sequence"/>
</dbReference>
<reference evidence="2 3" key="1">
    <citation type="submission" date="2018-06" db="EMBL/GenBank/DDBJ databases">
        <authorList>
            <consortium name="Pathogen Informatics"/>
            <person name="Doyle S."/>
        </authorList>
    </citation>
    <scope>NUCLEOTIDE SEQUENCE [LARGE SCALE GENOMIC DNA]</scope>
    <source>
        <strain evidence="2 3">NCTC10392</strain>
    </source>
</reference>